<dbReference type="InterPro" id="IPR036390">
    <property type="entry name" value="WH_DNA-bd_sf"/>
</dbReference>
<evidence type="ECO:0000313" key="7">
    <source>
        <dbReference type="EMBL" id="GAA1560376.1"/>
    </source>
</evidence>
<evidence type="ECO:0000256" key="1">
    <source>
        <dbReference type="ARBA" id="ARBA00023015"/>
    </source>
</evidence>
<dbReference type="SUPFAM" id="SSF46785">
    <property type="entry name" value="Winged helix' DNA-binding domain"/>
    <property type="match status" value="1"/>
</dbReference>
<dbReference type="InterPro" id="IPR029016">
    <property type="entry name" value="GAF-like_dom_sf"/>
</dbReference>
<proteinExistence type="predicted"/>
<dbReference type="InterPro" id="IPR050707">
    <property type="entry name" value="HTH_MetabolicPath_Reg"/>
</dbReference>
<keyword evidence="3" id="KW-0804">Transcription</keyword>
<dbReference type="Proteomes" id="UP001501705">
    <property type="component" value="Unassembled WGS sequence"/>
</dbReference>
<dbReference type="Gene3D" id="1.10.10.10">
    <property type="entry name" value="Winged helix-like DNA-binding domain superfamily/Winged helix DNA-binding domain"/>
    <property type="match status" value="1"/>
</dbReference>
<keyword evidence="2" id="KW-0238">DNA-binding</keyword>
<dbReference type="InterPro" id="IPR005471">
    <property type="entry name" value="Tscrpt_reg_IclR_N"/>
</dbReference>
<name>A0ABN2CKS1_9ACTN</name>
<accession>A0ABN2CKS1</accession>
<feature type="domain" description="HTH iclR-type" evidence="5">
    <location>
        <begin position="9"/>
        <end position="69"/>
    </location>
</feature>
<sequence>MKNRPAYAIDSVDHALVLAQMLQHEGQLRVTEAAERLGVSPSTAHRLLAMLVYRDFAERSDDRRYFPGRMLRPAPVTEAPLAVLRRVAGPHLRALTDRVGETSNLVVVVGTEARFVMTTECTRPLRVGDRMGQALPAHLTAGGQALLAALPPAELASLYETSADVDLRRLRRELALVRKRGFAINDQRTEPGVTAISLAIPATPTHPDPAIPPPNASPHPDAAIPLANASPHPDAAIHPDASTRPDAAISPAKESARPDVAITLPYASARPEAAITLAMPTARFDRTRLPEWITHLAATATQITAALPA</sequence>
<dbReference type="EMBL" id="BAAAPH010000004">
    <property type="protein sequence ID" value="GAA1560376.1"/>
    <property type="molecule type" value="Genomic_DNA"/>
</dbReference>
<dbReference type="SMART" id="SM00346">
    <property type="entry name" value="HTH_ICLR"/>
    <property type="match status" value="1"/>
</dbReference>
<dbReference type="InterPro" id="IPR036388">
    <property type="entry name" value="WH-like_DNA-bd_sf"/>
</dbReference>
<dbReference type="PANTHER" id="PTHR30136:SF24">
    <property type="entry name" value="HTH-TYPE TRANSCRIPTIONAL REPRESSOR ALLR"/>
    <property type="match status" value="1"/>
</dbReference>
<feature type="compositionally biased region" description="Pro residues" evidence="4">
    <location>
        <begin position="204"/>
        <end position="217"/>
    </location>
</feature>
<evidence type="ECO:0000256" key="4">
    <source>
        <dbReference type="SAM" id="MobiDB-lite"/>
    </source>
</evidence>
<evidence type="ECO:0000313" key="8">
    <source>
        <dbReference type="Proteomes" id="UP001501705"/>
    </source>
</evidence>
<dbReference type="Pfam" id="PF01614">
    <property type="entry name" value="IclR_C"/>
    <property type="match status" value="1"/>
</dbReference>
<keyword evidence="8" id="KW-1185">Reference proteome</keyword>
<dbReference type="InterPro" id="IPR014757">
    <property type="entry name" value="Tscrpt_reg_IclR_C"/>
</dbReference>
<dbReference type="PROSITE" id="PS51077">
    <property type="entry name" value="HTH_ICLR"/>
    <property type="match status" value="1"/>
</dbReference>
<reference evidence="7 8" key="1">
    <citation type="journal article" date="2019" name="Int. J. Syst. Evol. Microbiol.">
        <title>The Global Catalogue of Microorganisms (GCM) 10K type strain sequencing project: providing services to taxonomists for standard genome sequencing and annotation.</title>
        <authorList>
            <consortium name="The Broad Institute Genomics Platform"/>
            <consortium name="The Broad Institute Genome Sequencing Center for Infectious Disease"/>
            <person name="Wu L."/>
            <person name="Ma J."/>
        </authorList>
    </citation>
    <scope>NUCLEOTIDE SEQUENCE [LARGE SCALE GENOMIC DNA]</scope>
    <source>
        <strain evidence="7 8">JCM 15572</strain>
    </source>
</reference>
<dbReference type="Gene3D" id="3.30.450.40">
    <property type="match status" value="1"/>
</dbReference>
<evidence type="ECO:0008006" key="9">
    <source>
        <dbReference type="Google" id="ProtNLM"/>
    </source>
</evidence>
<dbReference type="Pfam" id="PF09339">
    <property type="entry name" value="HTH_IclR"/>
    <property type="match status" value="1"/>
</dbReference>
<protein>
    <recommendedName>
        <fullName evidence="9">IclR family transcriptional regulator</fullName>
    </recommendedName>
</protein>
<evidence type="ECO:0000259" key="5">
    <source>
        <dbReference type="PROSITE" id="PS51077"/>
    </source>
</evidence>
<evidence type="ECO:0000259" key="6">
    <source>
        <dbReference type="PROSITE" id="PS51078"/>
    </source>
</evidence>
<dbReference type="PANTHER" id="PTHR30136">
    <property type="entry name" value="HELIX-TURN-HELIX TRANSCRIPTIONAL REGULATOR, ICLR FAMILY"/>
    <property type="match status" value="1"/>
</dbReference>
<dbReference type="RefSeq" id="WP_344232768.1">
    <property type="nucleotide sequence ID" value="NZ_BAAAPH010000004.1"/>
</dbReference>
<dbReference type="SUPFAM" id="SSF55781">
    <property type="entry name" value="GAF domain-like"/>
    <property type="match status" value="1"/>
</dbReference>
<gene>
    <name evidence="7" type="ORF">GCM10009804_16450</name>
</gene>
<organism evidence="7 8">
    <name type="scientific">Kribbella hippodromi</name>
    <dbReference type="NCBI Taxonomy" id="434347"/>
    <lineage>
        <taxon>Bacteria</taxon>
        <taxon>Bacillati</taxon>
        <taxon>Actinomycetota</taxon>
        <taxon>Actinomycetes</taxon>
        <taxon>Propionibacteriales</taxon>
        <taxon>Kribbellaceae</taxon>
        <taxon>Kribbella</taxon>
    </lineage>
</organism>
<comment type="caution">
    <text evidence="7">The sequence shown here is derived from an EMBL/GenBank/DDBJ whole genome shotgun (WGS) entry which is preliminary data.</text>
</comment>
<evidence type="ECO:0000256" key="3">
    <source>
        <dbReference type="ARBA" id="ARBA00023163"/>
    </source>
</evidence>
<dbReference type="PROSITE" id="PS51078">
    <property type="entry name" value="ICLR_ED"/>
    <property type="match status" value="1"/>
</dbReference>
<evidence type="ECO:0000256" key="2">
    <source>
        <dbReference type="ARBA" id="ARBA00023125"/>
    </source>
</evidence>
<feature type="domain" description="IclR-ED" evidence="6">
    <location>
        <begin position="72"/>
        <end position="309"/>
    </location>
</feature>
<feature type="region of interest" description="Disordered" evidence="4">
    <location>
        <begin position="201"/>
        <end position="255"/>
    </location>
</feature>
<keyword evidence="1" id="KW-0805">Transcription regulation</keyword>